<proteinExistence type="inferred from homology"/>
<dbReference type="OrthoDB" id="9989144at2759"/>
<dbReference type="GO" id="GO:0005789">
    <property type="term" value="C:endoplasmic reticulum membrane"/>
    <property type="evidence" value="ECO:0007669"/>
    <property type="project" value="TreeGrafter"/>
</dbReference>
<keyword evidence="2" id="KW-0521">NADP</keyword>
<keyword evidence="4" id="KW-0560">Oxidoreductase</keyword>
<keyword evidence="8" id="KW-1185">Reference proteome</keyword>
<organism evidence="7 8">
    <name type="scientific">Elsinoe ampelina</name>
    <dbReference type="NCBI Taxonomy" id="302913"/>
    <lineage>
        <taxon>Eukaryota</taxon>
        <taxon>Fungi</taxon>
        <taxon>Dikarya</taxon>
        <taxon>Ascomycota</taxon>
        <taxon>Pezizomycotina</taxon>
        <taxon>Dothideomycetes</taxon>
        <taxon>Dothideomycetidae</taxon>
        <taxon>Myriangiales</taxon>
        <taxon>Elsinoaceae</taxon>
        <taxon>Elsinoe</taxon>
    </lineage>
</organism>
<accession>A0A6A6G5X1</accession>
<evidence type="ECO:0000256" key="2">
    <source>
        <dbReference type="ARBA" id="ARBA00022857"/>
    </source>
</evidence>
<dbReference type="InterPro" id="IPR051593">
    <property type="entry name" value="Ergosterol_Biosynth_ERG27"/>
</dbReference>
<dbReference type="InterPro" id="IPR036291">
    <property type="entry name" value="NAD(P)-bd_dom_sf"/>
</dbReference>
<dbReference type="Proteomes" id="UP000799538">
    <property type="component" value="Unassembled WGS sequence"/>
</dbReference>
<protein>
    <submittedName>
        <fullName evidence="7">3-keto-steroid reductase</fullName>
    </submittedName>
</protein>
<dbReference type="SUPFAM" id="SSF51735">
    <property type="entry name" value="NAD(P)-binding Rossmann-fold domains"/>
    <property type="match status" value="1"/>
</dbReference>
<evidence type="ECO:0000313" key="7">
    <source>
        <dbReference type="EMBL" id="KAF2220810.1"/>
    </source>
</evidence>
<dbReference type="GO" id="GO:0005811">
    <property type="term" value="C:lipid droplet"/>
    <property type="evidence" value="ECO:0007669"/>
    <property type="project" value="TreeGrafter"/>
</dbReference>
<dbReference type="PANTHER" id="PTHR43647">
    <property type="entry name" value="DEHYDROGENASE"/>
    <property type="match status" value="1"/>
</dbReference>
<evidence type="ECO:0000256" key="4">
    <source>
        <dbReference type="ARBA" id="ARBA00023002"/>
    </source>
</evidence>
<keyword evidence="3" id="KW-0752">Steroid biosynthesis</keyword>
<evidence type="ECO:0000256" key="5">
    <source>
        <dbReference type="ARBA" id="ARBA00023098"/>
    </source>
</evidence>
<dbReference type="GO" id="GO:0005741">
    <property type="term" value="C:mitochondrial outer membrane"/>
    <property type="evidence" value="ECO:0007669"/>
    <property type="project" value="TreeGrafter"/>
</dbReference>
<evidence type="ECO:0000313" key="8">
    <source>
        <dbReference type="Proteomes" id="UP000799538"/>
    </source>
</evidence>
<evidence type="ECO:0000256" key="3">
    <source>
        <dbReference type="ARBA" id="ARBA00022955"/>
    </source>
</evidence>
<evidence type="ECO:0000256" key="6">
    <source>
        <dbReference type="ARBA" id="ARBA00023593"/>
    </source>
</evidence>
<dbReference type="PANTHER" id="PTHR43647:SF1">
    <property type="entry name" value="3-KETO-STEROID REDUCTASE ERG27"/>
    <property type="match status" value="1"/>
</dbReference>
<dbReference type="EMBL" id="ML992511">
    <property type="protein sequence ID" value="KAF2220810.1"/>
    <property type="molecule type" value="Genomic_DNA"/>
</dbReference>
<dbReference type="GO" id="GO:0000253">
    <property type="term" value="F:3-beta-hydroxysteroid 3-dehydrogenase (NADP+) activity"/>
    <property type="evidence" value="ECO:0007669"/>
    <property type="project" value="TreeGrafter"/>
</dbReference>
<keyword evidence="5" id="KW-0443">Lipid metabolism</keyword>
<reference evidence="8" key="1">
    <citation type="journal article" date="2020" name="Stud. Mycol.">
        <title>101 Dothideomycetes genomes: A test case for predicting lifestyles and emergence of pathogens.</title>
        <authorList>
            <person name="Haridas S."/>
            <person name="Albert R."/>
            <person name="Binder M."/>
            <person name="Bloem J."/>
            <person name="LaButti K."/>
            <person name="Salamov A."/>
            <person name="Andreopoulos B."/>
            <person name="Baker S."/>
            <person name="Barry K."/>
            <person name="Bills G."/>
            <person name="Bluhm B."/>
            <person name="Cannon C."/>
            <person name="Castanera R."/>
            <person name="Culley D."/>
            <person name="Daum C."/>
            <person name="Ezra D."/>
            <person name="Gonzalez J."/>
            <person name="Henrissat B."/>
            <person name="Kuo A."/>
            <person name="Liang C."/>
            <person name="Lipzen A."/>
            <person name="Lutzoni F."/>
            <person name="Magnuson J."/>
            <person name="Mondo S."/>
            <person name="Nolan M."/>
            <person name="Ohm R."/>
            <person name="Pangilinan J."/>
            <person name="Park H.-J."/>
            <person name="Ramirez L."/>
            <person name="Alfaro M."/>
            <person name="Sun H."/>
            <person name="Tritt A."/>
            <person name="Yoshinaga Y."/>
            <person name="Zwiers L.-H."/>
            <person name="Turgeon B."/>
            <person name="Goodwin S."/>
            <person name="Spatafora J."/>
            <person name="Crous P."/>
            <person name="Grigoriev I."/>
        </authorList>
    </citation>
    <scope>NUCLEOTIDE SEQUENCE [LARGE SCALE GENOMIC DNA]</scope>
    <source>
        <strain evidence="8">CECT 20119</strain>
    </source>
</reference>
<evidence type="ECO:0000256" key="1">
    <source>
        <dbReference type="ARBA" id="ARBA00022516"/>
    </source>
</evidence>
<dbReference type="Gene3D" id="3.40.50.720">
    <property type="entry name" value="NAD(P)-binding Rossmann-like Domain"/>
    <property type="match status" value="1"/>
</dbReference>
<gene>
    <name evidence="7" type="ORF">BDZ85DRAFT_20030</name>
</gene>
<dbReference type="AlphaFoldDB" id="A0A6A6G5X1"/>
<comment type="similarity">
    <text evidence="6">Belongs to the short-chain dehydrogenases/reductases (SDR) family. ERG27 subfamily.</text>
</comment>
<sequence>MAPYTILLTGANSGLGFSTCCRLMNEFLSTRPASQTLHLLFTTRSPSKSSSTLARLTAHLDRTIASVYGSEAKTASIREMQKARVRIDGEEADLCDLGSVKRLAGRVRGRGQKVDCLICNAGIGGWEGLHWGQAMWGVCTDIFEATTFPWYKRGMVGRRVEWDGAGRGEPGNEKDVGGEEEPVLGETFTANVFGHYMLVHWLAGVMVRREGEGSRVVWVSSIEAFDKFFDVEDLQGLKVGWSYESSKRLTDLLVLTSEETSTRRYVEEFFSVGNGGKESPKMRDEGEGVLIETEGKVKPKMYVSHPGVCVTSISGIHWLLVYLNIAALYMVRWLGSPWHPISSYIAAVSTVWIALADTETLDRLEGEEGKGKWGAATDRMGGERVVRTEVDGWGWGGKPGETTDGVWRLEARKGKNRVYTKEEREEFDVKGAQVWKAMERLRKDWERRLQES</sequence>
<dbReference type="GO" id="GO:0006696">
    <property type="term" value="P:ergosterol biosynthetic process"/>
    <property type="evidence" value="ECO:0007669"/>
    <property type="project" value="TreeGrafter"/>
</dbReference>
<keyword evidence="1" id="KW-0444">Lipid biosynthesis</keyword>
<name>A0A6A6G5X1_9PEZI</name>